<sequence length="228" mass="24547">MKTKSLLPRAVIFDLDGVVVDTAHLHFMAWQRLAQRIGIHIDTGFNEQLKGVSRQGSLLRILASGGKTGSFTQAECDAMAAEKNADYVGLLAGLTTTDILPGMGELLHTLHEQGVLTGLASVSQNAPRVLRALGLEQAFNYVADTRRITHSKPHPEIFLNVCEALNISPQHAVGIEDAQAGIDALRAGGIFAIGIGATLEGANYRLASTEGLSWAVIRQQWLRHHADI</sequence>
<dbReference type="NCBIfam" id="TIGR01509">
    <property type="entry name" value="HAD-SF-IA-v3"/>
    <property type="match status" value="1"/>
</dbReference>
<evidence type="ECO:0000313" key="5">
    <source>
        <dbReference type="Proteomes" id="UP000699865"/>
    </source>
</evidence>
<evidence type="ECO:0000256" key="3">
    <source>
        <dbReference type="ARBA" id="ARBA00023277"/>
    </source>
</evidence>
<dbReference type="Proteomes" id="UP000699865">
    <property type="component" value="Unassembled WGS sequence"/>
</dbReference>
<name>A0ABS6KZF4_9GAMM</name>
<organism evidence="4 5">
    <name type="scientific">Rahnella perminowiae</name>
    <dbReference type="NCBI Taxonomy" id="2816244"/>
    <lineage>
        <taxon>Bacteria</taxon>
        <taxon>Pseudomonadati</taxon>
        <taxon>Pseudomonadota</taxon>
        <taxon>Gammaproteobacteria</taxon>
        <taxon>Enterobacterales</taxon>
        <taxon>Yersiniaceae</taxon>
        <taxon>Rahnella</taxon>
    </lineage>
</organism>
<dbReference type="EMBL" id="JAFMOU010000065">
    <property type="protein sequence ID" value="MBU9834980.1"/>
    <property type="molecule type" value="Genomic_DNA"/>
</dbReference>
<keyword evidence="2" id="KW-0460">Magnesium</keyword>
<dbReference type="InterPro" id="IPR010972">
    <property type="entry name" value="Beta-PGM"/>
</dbReference>
<evidence type="ECO:0000313" key="4">
    <source>
        <dbReference type="EMBL" id="MBU9834980.1"/>
    </source>
</evidence>
<dbReference type="NCBIfam" id="TIGR01990">
    <property type="entry name" value="bPGM"/>
    <property type="match status" value="1"/>
</dbReference>
<dbReference type="InterPro" id="IPR010976">
    <property type="entry name" value="B-phosphoglucomutase_hydrolase"/>
</dbReference>
<keyword evidence="4" id="KW-0413">Isomerase</keyword>
<reference evidence="4 5" key="1">
    <citation type="submission" date="2021-03" db="EMBL/GenBank/DDBJ databases">
        <title>Five novel Rahnella species.</title>
        <authorList>
            <person name="Brady C."/>
            <person name="Asselin J."/>
            <person name="Beer S."/>
            <person name="Bruberg M.B."/>
            <person name="Crampton B."/>
            <person name="Venter S."/>
            <person name="Arnold D."/>
            <person name="Denman S."/>
        </authorList>
    </citation>
    <scope>NUCLEOTIDE SEQUENCE [LARGE SCALE GENOMIC DNA]</scope>
    <source>
        <strain evidence="4 5">L72c</strain>
    </source>
</reference>
<dbReference type="RefSeq" id="WP_217138215.1">
    <property type="nucleotide sequence ID" value="NZ_JAFMOU010000065.1"/>
</dbReference>
<evidence type="ECO:0000256" key="2">
    <source>
        <dbReference type="ARBA" id="ARBA00022842"/>
    </source>
</evidence>
<keyword evidence="3" id="KW-0119">Carbohydrate metabolism</keyword>
<protein>
    <submittedName>
        <fullName evidence="4">Beta-phosphoglucomutase</fullName>
        <ecNumber evidence="4">5.4.2.6</ecNumber>
    </submittedName>
</protein>
<keyword evidence="5" id="KW-1185">Reference proteome</keyword>
<dbReference type="PANTHER" id="PTHR46193">
    <property type="entry name" value="6-PHOSPHOGLUCONATE PHOSPHATASE"/>
    <property type="match status" value="1"/>
</dbReference>
<dbReference type="NCBIfam" id="TIGR02009">
    <property type="entry name" value="PGMB-YQAB-SF"/>
    <property type="match status" value="1"/>
</dbReference>
<dbReference type="InterPro" id="IPR051600">
    <property type="entry name" value="Beta-PGM-like"/>
</dbReference>
<accession>A0ABS6KZF4</accession>
<dbReference type="EC" id="5.4.2.6" evidence="4"/>
<dbReference type="CDD" id="cd02598">
    <property type="entry name" value="HAD_BPGM"/>
    <property type="match status" value="1"/>
</dbReference>
<dbReference type="InterPro" id="IPR006439">
    <property type="entry name" value="HAD-SF_hydro_IA"/>
</dbReference>
<dbReference type="GO" id="GO:0008801">
    <property type="term" value="F:beta-phosphoglucomutase activity"/>
    <property type="evidence" value="ECO:0007669"/>
    <property type="project" value="UniProtKB-EC"/>
</dbReference>
<dbReference type="SFLD" id="SFLDS00003">
    <property type="entry name" value="Haloacid_Dehalogenase"/>
    <property type="match status" value="1"/>
</dbReference>
<comment type="caution">
    <text evidence="4">The sequence shown here is derived from an EMBL/GenBank/DDBJ whole genome shotgun (WGS) entry which is preliminary data.</text>
</comment>
<dbReference type="Pfam" id="PF00702">
    <property type="entry name" value="Hydrolase"/>
    <property type="match status" value="1"/>
</dbReference>
<proteinExistence type="predicted"/>
<dbReference type="SFLD" id="SFLDG01129">
    <property type="entry name" value="C1.5:_HAD__Beta-PGM__Phosphata"/>
    <property type="match status" value="1"/>
</dbReference>
<dbReference type="PANTHER" id="PTHR46193:SF18">
    <property type="entry name" value="HEXITOL PHOSPHATASE B"/>
    <property type="match status" value="1"/>
</dbReference>
<evidence type="ECO:0000256" key="1">
    <source>
        <dbReference type="ARBA" id="ARBA00022723"/>
    </source>
</evidence>
<keyword evidence="1" id="KW-0479">Metal-binding</keyword>
<gene>
    <name evidence="4" type="primary">pgmB</name>
    <name evidence="4" type="ORF">J1786_09155</name>
</gene>